<evidence type="ECO:0000313" key="1">
    <source>
        <dbReference type="EMBL" id="QOX64608.1"/>
    </source>
</evidence>
<dbReference type="Proteomes" id="UP000594014">
    <property type="component" value="Chromosome"/>
</dbReference>
<accession>A0ACD1AE87</accession>
<protein>
    <submittedName>
        <fullName evidence="1">Uncharacterized protein</fullName>
    </submittedName>
</protein>
<keyword evidence="2" id="KW-1185">Reference proteome</keyword>
<dbReference type="EMBL" id="CP042469">
    <property type="protein sequence ID" value="QOX64608.1"/>
    <property type="molecule type" value="Genomic_DNA"/>
</dbReference>
<evidence type="ECO:0000313" key="2">
    <source>
        <dbReference type="Proteomes" id="UP000594014"/>
    </source>
</evidence>
<sequence length="470" mass="52969">MKQKSGTDKGAIERSEAEIAAAEMLGTDRHDRIAGIILAAGYSSRMGDFKPLLQIGNRTAVEWIADTYKKSGISSVLAVTGYKRELLVPVLEKKGIREAYNQEYDMGMFTSIQRGIREAMTVFADGPEGYFLMLADSPLVSAGVLKKIMDQHREVPEAFIVPCYQGKKGHPLFIPACFAEEILDHKGEGGLKAVTSRHEDRMIKLEVGDESVVLDMDTPQGYQELLDYYEERSSYAQNRGIDWDEAGETASGEQDAGLKLMLQGKRLFLVRHGEIRQHSEKIFLGQTDVPLSEKGRQQAAEAAEELLGNEARPLCIYSSDLLRAAETAELIRARFAEEENLSELSIICDSRLREMSLGCWDGCFIREIMEQYPEEYKRRGENLLTYKFDHSSENFYDLQYRAMKALRGILKQERAIEIGQNTENKTKDIVIVSHWGVINVILCRLLNVPLENGNRRPITNGGIIALDFRI</sequence>
<reference evidence="1" key="1">
    <citation type="submission" date="2019-08" db="EMBL/GenBank/DDBJ databases">
        <title>Genome sequence of Clostridiales bacterium MT110.</title>
        <authorList>
            <person name="Cao J."/>
        </authorList>
    </citation>
    <scope>NUCLEOTIDE SEQUENCE</scope>
    <source>
        <strain evidence="1">MT110</strain>
    </source>
</reference>
<proteinExistence type="predicted"/>
<organism evidence="1 2">
    <name type="scientific">Anoxybacterium hadale</name>
    <dbReference type="NCBI Taxonomy" id="3408580"/>
    <lineage>
        <taxon>Bacteria</taxon>
        <taxon>Bacillati</taxon>
        <taxon>Bacillota</taxon>
        <taxon>Clostridia</taxon>
        <taxon>Peptostreptococcales</taxon>
        <taxon>Anaerovoracaceae</taxon>
        <taxon>Anoxybacterium</taxon>
    </lineage>
</organism>
<name>A0ACD1AE87_9FIRM</name>
<gene>
    <name evidence="1" type="ORF">FRZ06_15295</name>
</gene>